<dbReference type="Proteomes" id="UP000635726">
    <property type="component" value="Unassembled WGS sequence"/>
</dbReference>
<dbReference type="Gene3D" id="3.40.50.2300">
    <property type="match status" value="1"/>
</dbReference>
<evidence type="ECO:0000313" key="5">
    <source>
        <dbReference type="Proteomes" id="UP000635726"/>
    </source>
</evidence>
<dbReference type="PANTHER" id="PTHR44591:SF3">
    <property type="entry name" value="RESPONSE REGULATORY DOMAIN-CONTAINING PROTEIN"/>
    <property type="match status" value="1"/>
</dbReference>
<dbReference type="InterPro" id="IPR001789">
    <property type="entry name" value="Sig_transdc_resp-reg_receiver"/>
</dbReference>
<evidence type="ECO:0000313" key="4">
    <source>
        <dbReference type="EMBL" id="GGJ62068.1"/>
    </source>
</evidence>
<dbReference type="InterPro" id="IPR050595">
    <property type="entry name" value="Bact_response_regulator"/>
</dbReference>
<dbReference type="RefSeq" id="WP_188960401.1">
    <property type="nucleotide sequence ID" value="NZ_BMOE01000001.1"/>
</dbReference>
<proteinExistence type="predicted"/>
<accession>A0A917P5A8</accession>
<dbReference type="SUPFAM" id="SSF52172">
    <property type="entry name" value="CheY-like"/>
    <property type="match status" value="1"/>
</dbReference>
<reference evidence="4" key="2">
    <citation type="submission" date="2020-09" db="EMBL/GenBank/DDBJ databases">
        <authorList>
            <person name="Sun Q."/>
            <person name="Ohkuma M."/>
        </authorList>
    </citation>
    <scope>NUCLEOTIDE SEQUENCE</scope>
    <source>
        <strain evidence="4">JCM 14371</strain>
    </source>
</reference>
<feature type="modified residue" description="4-aspartylphosphate" evidence="2">
    <location>
        <position position="57"/>
    </location>
</feature>
<sequence length="128" mass="14056">MRSVECPTLLVVDDEVQILELLHLSLTARGFCVTTATSGQEALAAVQRDRFDLVVMDVLMSPWDGFDTARRMQELSGCPPIVFLSGVSGQAQQEIGARLGAAYLTKPFRPSQLVEIIRRVLNLPPQTS</sequence>
<comment type="caution">
    <text evidence="4">The sequence shown here is derived from an EMBL/GenBank/DDBJ whole genome shotgun (WGS) entry which is preliminary data.</text>
</comment>
<dbReference type="CDD" id="cd17574">
    <property type="entry name" value="REC_OmpR"/>
    <property type="match status" value="1"/>
</dbReference>
<dbReference type="EMBL" id="BMOE01000001">
    <property type="protein sequence ID" value="GGJ62068.1"/>
    <property type="molecule type" value="Genomic_DNA"/>
</dbReference>
<name>A0A917P5A8_9DEIO</name>
<dbReference type="Pfam" id="PF00072">
    <property type="entry name" value="Response_reg"/>
    <property type="match status" value="1"/>
</dbReference>
<keyword evidence="5" id="KW-1185">Reference proteome</keyword>
<dbReference type="SMART" id="SM00448">
    <property type="entry name" value="REC"/>
    <property type="match status" value="1"/>
</dbReference>
<gene>
    <name evidence="4" type="ORF">GCM10008939_02370</name>
</gene>
<organism evidence="4 5">
    <name type="scientific">Deinococcus aquiradiocola</name>
    <dbReference type="NCBI Taxonomy" id="393059"/>
    <lineage>
        <taxon>Bacteria</taxon>
        <taxon>Thermotogati</taxon>
        <taxon>Deinococcota</taxon>
        <taxon>Deinococci</taxon>
        <taxon>Deinococcales</taxon>
        <taxon>Deinococcaceae</taxon>
        <taxon>Deinococcus</taxon>
    </lineage>
</organism>
<reference evidence="4" key="1">
    <citation type="journal article" date="2014" name="Int. J. Syst. Evol. Microbiol.">
        <title>Complete genome sequence of Corynebacterium casei LMG S-19264T (=DSM 44701T), isolated from a smear-ripened cheese.</title>
        <authorList>
            <consortium name="US DOE Joint Genome Institute (JGI-PGF)"/>
            <person name="Walter F."/>
            <person name="Albersmeier A."/>
            <person name="Kalinowski J."/>
            <person name="Ruckert C."/>
        </authorList>
    </citation>
    <scope>NUCLEOTIDE SEQUENCE</scope>
    <source>
        <strain evidence="4">JCM 14371</strain>
    </source>
</reference>
<dbReference type="PROSITE" id="PS50110">
    <property type="entry name" value="RESPONSE_REGULATORY"/>
    <property type="match status" value="1"/>
</dbReference>
<dbReference type="AlphaFoldDB" id="A0A917P5A8"/>
<feature type="domain" description="Response regulatory" evidence="3">
    <location>
        <begin position="8"/>
        <end position="121"/>
    </location>
</feature>
<dbReference type="PANTHER" id="PTHR44591">
    <property type="entry name" value="STRESS RESPONSE REGULATOR PROTEIN 1"/>
    <property type="match status" value="1"/>
</dbReference>
<evidence type="ECO:0000256" key="1">
    <source>
        <dbReference type="ARBA" id="ARBA00022553"/>
    </source>
</evidence>
<dbReference type="InterPro" id="IPR011006">
    <property type="entry name" value="CheY-like_superfamily"/>
</dbReference>
<protein>
    <recommendedName>
        <fullName evidence="3">Response regulatory domain-containing protein</fullName>
    </recommendedName>
</protein>
<evidence type="ECO:0000256" key="2">
    <source>
        <dbReference type="PROSITE-ProRule" id="PRU00169"/>
    </source>
</evidence>
<keyword evidence="1 2" id="KW-0597">Phosphoprotein</keyword>
<dbReference type="GO" id="GO:0000160">
    <property type="term" value="P:phosphorelay signal transduction system"/>
    <property type="evidence" value="ECO:0007669"/>
    <property type="project" value="InterPro"/>
</dbReference>
<evidence type="ECO:0000259" key="3">
    <source>
        <dbReference type="PROSITE" id="PS50110"/>
    </source>
</evidence>